<proteinExistence type="predicted"/>
<dbReference type="SUPFAM" id="SSF55729">
    <property type="entry name" value="Acyl-CoA N-acyltransferases (Nat)"/>
    <property type="match status" value="1"/>
</dbReference>
<keyword evidence="3" id="KW-1185">Reference proteome</keyword>
<reference evidence="2 3" key="1">
    <citation type="submission" date="2018-12" db="EMBL/GenBank/DDBJ databases">
        <title>Draft genome sequence of Xylaria grammica IHI A82.</title>
        <authorList>
            <person name="Buettner E."/>
            <person name="Kellner H."/>
        </authorList>
    </citation>
    <scope>NUCLEOTIDE SEQUENCE [LARGE SCALE GENOMIC DNA]</scope>
    <source>
        <strain evidence="2 3">IHI A82</strain>
    </source>
</reference>
<dbReference type="Proteomes" id="UP000286045">
    <property type="component" value="Unassembled WGS sequence"/>
</dbReference>
<name>A0A439D271_9PEZI</name>
<protein>
    <recommendedName>
        <fullName evidence="1">N-acetyltransferase domain-containing protein</fullName>
    </recommendedName>
</protein>
<evidence type="ECO:0000313" key="3">
    <source>
        <dbReference type="Proteomes" id="UP000286045"/>
    </source>
</evidence>
<organism evidence="2 3">
    <name type="scientific">Xylaria grammica</name>
    <dbReference type="NCBI Taxonomy" id="363999"/>
    <lineage>
        <taxon>Eukaryota</taxon>
        <taxon>Fungi</taxon>
        <taxon>Dikarya</taxon>
        <taxon>Ascomycota</taxon>
        <taxon>Pezizomycotina</taxon>
        <taxon>Sordariomycetes</taxon>
        <taxon>Xylariomycetidae</taxon>
        <taxon>Xylariales</taxon>
        <taxon>Xylariaceae</taxon>
        <taxon>Xylaria</taxon>
    </lineage>
</organism>
<dbReference type="AlphaFoldDB" id="A0A439D271"/>
<sequence>MSITPKFHVRGLIEGPDDGQFMIDAFDASLPQLAAIGSEGQWGSEPFSKRPTIDKRIEIFEQALRYQLTREGDPIRLFVIEAEIPSSAVGELPASVHVRKDDTGKTLLAVGSVMLSEGIYPHYLRPHFDQEPIKKELDGTSEYIYLEALITDFRTGPWRKGAGAALIEHSRQFCRERGKPILYGDSYAGNGRKLVKYYEAQGFRVLDDFESPIPDGSKWPGAFFRTDVPL</sequence>
<comment type="caution">
    <text evidence="2">The sequence shown here is derived from an EMBL/GenBank/DDBJ whole genome shotgun (WGS) entry which is preliminary data.</text>
</comment>
<dbReference type="PROSITE" id="PS51186">
    <property type="entry name" value="GNAT"/>
    <property type="match status" value="1"/>
</dbReference>
<dbReference type="InterPro" id="IPR000182">
    <property type="entry name" value="GNAT_dom"/>
</dbReference>
<dbReference type="EMBL" id="RYZI01000194">
    <property type="protein sequence ID" value="RWA08553.1"/>
    <property type="molecule type" value="Genomic_DNA"/>
</dbReference>
<gene>
    <name evidence="2" type="ORF">EKO27_g6557</name>
</gene>
<feature type="domain" description="N-acetyltransferase" evidence="1">
    <location>
        <begin position="82"/>
        <end position="226"/>
    </location>
</feature>
<evidence type="ECO:0000259" key="1">
    <source>
        <dbReference type="PROSITE" id="PS51186"/>
    </source>
</evidence>
<accession>A0A439D271</accession>
<dbReference type="Gene3D" id="3.40.630.30">
    <property type="match status" value="1"/>
</dbReference>
<evidence type="ECO:0000313" key="2">
    <source>
        <dbReference type="EMBL" id="RWA08553.1"/>
    </source>
</evidence>
<dbReference type="GO" id="GO:0016747">
    <property type="term" value="F:acyltransferase activity, transferring groups other than amino-acyl groups"/>
    <property type="evidence" value="ECO:0007669"/>
    <property type="project" value="InterPro"/>
</dbReference>
<dbReference type="InterPro" id="IPR016181">
    <property type="entry name" value="Acyl_CoA_acyltransferase"/>
</dbReference>